<dbReference type="InterPro" id="IPR036388">
    <property type="entry name" value="WH-like_DNA-bd_sf"/>
</dbReference>
<evidence type="ECO:0000259" key="4">
    <source>
        <dbReference type="PROSITE" id="PS50987"/>
    </source>
</evidence>
<dbReference type="PRINTS" id="PR00778">
    <property type="entry name" value="HTHARSR"/>
</dbReference>
<evidence type="ECO:0000256" key="2">
    <source>
        <dbReference type="ARBA" id="ARBA00023125"/>
    </source>
</evidence>
<reference evidence="5 6" key="1">
    <citation type="journal article" date="2018" name="J. Microbiol.">
        <title>Baekduia soli gen. nov., sp. nov., a novel bacterium isolated from the soil of Baekdu Mountain and proposal of a novel family name, Baekduiaceae fam. nov.</title>
        <authorList>
            <person name="An D.S."/>
            <person name="Siddiqi M.Z."/>
            <person name="Kim K.H."/>
            <person name="Yu H.S."/>
            <person name="Im W.T."/>
        </authorList>
    </citation>
    <scope>NUCLEOTIDE SEQUENCE [LARGE SCALE GENOMIC DNA]</scope>
    <source>
        <strain evidence="5 6">BR7-21</strain>
    </source>
</reference>
<dbReference type="InterPro" id="IPR036390">
    <property type="entry name" value="WH_DNA-bd_sf"/>
</dbReference>
<dbReference type="PANTHER" id="PTHR33154:SF12">
    <property type="entry name" value="TRANSCRIPTIONAL REGULATORY PROTEIN"/>
    <property type="match status" value="1"/>
</dbReference>
<keyword evidence="6" id="KW-1185">Reference proteome</keyword>
<dbReference type="AlphaFoldDB" id="A0A5B8UAG4"/>
<accession>A0A5B8UAG4</accession>
<keyword evidence="2" id="KW-0238">DNA-binding</keyword>
<dbReference type="SUPFAM" id="SSF46785">
    <property type="entry name" value="Winged helix' DNA-binding domain"/>
    <property type="match status" value="1"/>
</dbReference>
<organism evidence="5 6">
    <name type="scientific">Baekduia soli</name>
    <dbReference type="NCBI Taxonomy" id="496014"/>
    <lineage>
        <taxon>Bacteria</taxon>
        <taxon>Bacillati</taxon>
        <taxon>Actinomycetota</taxon>
        <taxon>Thermoleophilia</taxon>
        <taxon>Solirubrobacterales</taxon>
        <taxon>Baekduiaceae</taxon>
        <taxon>Baekduia</taxon>
    </lineage>
</organism>
<dbReference type="GO" id="GO:0003677">
    <property type="term" value="F:DNA binding"/>
    <property type="evidence" value="ECO:0007669"/>
    <property type="project" value="UniProtKB-KW"/>
</dbReference>
<proteinExistence type="predicted"/>
<feature type="domain" description="HTH arsR-type" evidence="4">
    <location>
        <begin position="16"/>
        <end position="109"/>
    </location>
</feature>
<evidence type="ECO:0000256" key="1">
    <source>
        <dbReference type="ARBA" id="ARBA00023015"/>
    </source>
</evidence>
<evidence type="ECO:0000313" key="5">
    <source>
        <dbReference type="EMBL" id="QEC49601.1"/>
    </source>
</evidence>
<dbReference type="Gene3D" id="1.10.10.10">
    <property type="entry name" value="Winged helix-like DNA-binding domain superfamily/Winged helix DNA-binding domain"/>
    <property type="match status" value="1"/>
</dbReference>
<gene>
    <name evidence="5" type="ORF">FSW04_19850</name>
</gene>
<name>A0A5B8UAG4_9ACTN</name>
<dbReference type="InterPro" id="IPR011991">
    <property type="entry name" value="ArsR-like_HTH"/>
</dbReference>
<dbReference type="InterPro" id="IPR001845">
    <property type="entry name" value="HTH_ArsR_DNA-bd_dom"/>
</dbReference>
<dbReference type="PROSITE" id="PS50987">
    <property type="entry name" value="HTH_ARSR_2"/>
    <property type="match status" value="1"/>
</dbReference>
<dbReference type="KEGG" id="bsol:FSW04_19850"/>
<evidence type="ECO:0000313" key="6">
    <source>
        <dbReference type="Proteomes" id="UP000321805"/>
    </source>
</evidence>
<evidence type="ECO:0000256" key="3">
    <source>
        <dbReference type="ARBA" id="ARBA00023163"/>
    </source>
</evidence>
<protein>
    <submittedName>
        <fullName evidence="5">Helix-turn-helix transcriptional regulator</fullName>
    </submittedName>
</protein>
<dbReference type="SMART" id="SM00418">
    <property type="entry name" value="HTH_ARSR"/>
    <property type="match status" value="1"/>
</dbReference>
<dbReference type="InterPro" id="IPR051081">
    <property type="entry name" value="HTH_MetalResp_TranReg"/>
</dbReference>
<dbReference type="Pfam" id="PF12840">
    <property type="entry name" value="HTH_20"/>
    <property type="match status" value="1"/>
</dbReference>
<sequence length="113" mass="12492">MLIEQGATLTDVDPYEPETAELDLTRVLQALGDPVRLHIVRVLATGGERACGTVQLEVGKATRSHHFRVLREAGITRTRVEGTHRFVSLRRDDVESRFPGLLDAVLVPQRAPA</sequence>
<dbReference type="EMBL" id="CP042430">
    <property type="protein sequence ID" value="QEC49601.1"/>
    <property type="molecule type" value="Genomic_DNA"/>
</dbReference>
<dbReference type="Proteomes" id="UP000321805">
    <property type="component" value="Chromosome"/>
</dbReference>
<keyword evidence="1" id="KW-0805">Transcription regulation</keyword>
<keyword evidence="3" id="KW-0804">Transcription</keyword>
<dbReference type="OrthoDB" id="4471357at2"/>
<dbReference type="GO" id="GO:0003700">
    <property type="term" value="F:DNA-binding transcription factor activity"/>
    <property type="evidence" value="ECO:0007669"/>
    <property type="project" value="InterPro"/>
</dbReference>
<dbReference type="PANTHER" id="PTHR33154">
    <property type="entry name" value="TRANSCRIPTIONAL REGULATOR, ARSR FAMILY"/>
    <property type="match status" value="1"/>
</dbReference>
<dbReference type="CDD" id="cd00090">
    <property type="entry name" value="HTH_ARSR"/>
    <property type="match status" value="1"/>
</dbReference>